<dbReference type="EMBL" id="LSSL01002899">
    <property type="protein sequence ID" value="OLY80989.1"/>
    <property type="molecule type" value="Genomic_DNA"/>
</dbReference>
<sequence length="402" mass="44930">MDIHEPENIVILGGGIVGVSTAYFLSKHYKELNSSDITINLIEKYEIASCASGVAGGFLARDFSDGTDIEELTKAGFKLHKDLAEELDGEKNYGYRSVSTYSLECDMKIAHETLCNEVDFPKELTDEDSIYFEIEWIKPKSIIEKSKIGSFQNSAQVTPKLLTQTLWKHAAKNGAELIIGSVVDVYKDSTQISNPKYTIKLLDGRKINASRIVLCLGPWTYYAREYSIFKNLPREYFNVYGLRAHNVVHKPQSRIPAQALFVNIVNSEYRDGDEIEFYPRPDGTIYVCGEALEDGVIVPNDLDLQKIGSEASFTKLRNIYNAFINSEKSTFISQNAGYLPIRNNGVPIISKIPQLTGIYLGSGHGCWGILNGPITGLLLSELVLEKPSSLRNLKKFSVDRFV</sequence>
<accession>A0A1R0GVT6</accession>
<gene>
    <name evidence="2" type="ORF">AYI68_g4908</name>
</gene>
<proteinExistence type="predicted"/>
<dbReference type="OrthoDB" id="498204at2759"/>
<keyword evidence="3" id="KW-1185">Reference proteome</keyword>
<organism evidence="2 3">
    <name type="scientific">Smittium mucronatum</name>
    <dbReference type="NCBI Taxonomy" id="133383"/>
    <lineage>
        <taxon>Eukaryota</taxon>
        <taxon>Fungi</taxon>
        <taxon>Fungi incertae sedis</taxon>
        <taxon>Zoopagomycota</taxon>
        <taxon>Kickxellomycotina</taxon>
        <taxon>Harpellomycetes</taxon>
        <taxon>Harpellales</taxon>
        <taxon>Legeriomycetaceae</taxon>
        <taxon>Smittium</taxon>
    </lineage>
</organism>
<comment type="caution">
    <text evidence="2">The sequence shown here is derived from an EMBL/GenBank/DDBJ whole genome shotgun (WGS) entry which is preliminary data.</text>
</comment>
<dbReference type="PANTHER" id="PTHR13847:SF150">
    <property type="entry name" value="OXIDOREDUCTASE TDA3-RELATED"/>
    <property type="match status" value="1"/>
</dbReference>
<dbReference type="InterPro" id="IPR006076">
    <property type="entry name" value="FAD-dep_OxRdtase"/>
</dbReference>
<dbReference type="AlphaFoldDB" id="A0A1R0GVT6"/>
<feature type="domain" description="FAD dependent oxidoreductase" evidence="1">
    <location>
        <begin position="9"/>
        <end position="382"/>
    </location>
</feature>
<dbReference type="Gene3D" id="3.50.50.60">
    <property type="entry name" value="FAD/NAD(P)-binding domain"/>
    <property type="match status" value="1"/>
</dbReference>
<protein>
    <submittedName>
        <fullName evidence="2">Putative oxidoreductase</fullName>
    </submittedName>
</protein>
<reference evidence="2 3" key="1">
    <citation type="journal article" date="2016" name="Mol. Biol. Evol.">
        <title>Genome-Wide Survey of Gut Fungi (Harpellales) Reveals the First Horizontally Transferred Ubiquitin Gene from a Mosquito Host.</title>
        <authorList>
            <person name="Wang Y."/>
            <person name="White M.M."/>
            <person name="Kvist S."/>
            <person name="Moncalvo J.M."/>
        </authorList>
    </citation>
    <scope>NUCLEOTIDE SEQUENCE [LARGE SCALE GENOMIC DNA]</scope>
    <source>
        <strain evidence="2 3">ALG-7-W6</strain>
    </source>
</reference>
<dbReference type="SUPFAM" id="SSF51971">
    <property type="entry name" value="Nucleotide-binding domain"/>
    <property type="match status" value="1"/>
</dbReference>
<evidence type="ECO:0000313" key="3">
    <source>
        <dbReference type="Proteomes" id="UP000187455"/>
    </source>
</evidence>
<dbReference type="InterPro" id="IPR036188">
    <property type="entry name" value="FAD/NAD-bd_sf"/>
</dbReference>
<dbReference type="Pfam" id="PF01266">
    <property type="entry name" value="DAO"/>
    <property type="match status" value="1"/>
</dbReference>
<dbReference type="Proteomes" id="UP000187455">
    <property type="component" value="Unassembled WGS sequence"/>
</dbReference>
<dbReference type="GO" id="GO:0005737">
    <property type="term" value="C:cytoplasm"/>
    <property type="evidence" value="ECO:0007669"/>
    <property type="project" value="TreeGrafter"/>
</dbReference>
<evidence type="ECO:0000259" key="1">
    <source>
        <dbReference type="Pfam" id="PF01266"/>
    </source>
</evidence>
<dbReference type="STRING" id="133383.A0A1R0GVT6"/>
<name>A0A1R0GVT6_9FUNG</name>
<evidence type="ECO:0000313" key="2">
    <source>
        <dbReference type="EMBL" id="OLY80989.1"/>
    </source>
</evidence>
<dbReference type="PANTHER" id="PTHR13847">
    <property type="entry name" value="SARCOSINE DEHYDROGENASE-RELATED"/>
    <property type="match status" value="1"/>
</dbReference>
<dbReference type="Gene3D" id="3.30.9.10">
    <property type="entry name" value="D-Amino Acid Oxidase, subunit A, domain 2"/>
    <property type="match status" value="1"/>
</dbReference>